<reference evidence="2" key="1">
    <citation type="journal article" date="2018" name="Nat. Plants">
        <title>Whole-genome landscape of Medicago truncatula symbiotic genes.</title>
        <authorList>
            <person name="Pecrix Y."/>
            <person name="Staton S.E."/>
            <person name="Sallet E."/>
            <person name="Lelandais-Briere C."/>
            <person name="Moreau S."/>
            <person name="Carrere S."/>
            <person name="Blein T."/>
            <person name="Jardinaud M.F."/>
            <person name="Latrasse D."/>
            <person name="Zouine M."/>
            <person name="Zahm M."/>
            <person name="Kreplak J."/>
            <person name="Mayjonade B."/>
            <person name="Satge C."/>
            <person name="Perez M."/>
            <person name="Cauet S."/>
            <person name="Marande W."/>
            <person name="Chantry-Darmon C."/>
            <person name="Lopez-Roques C."/>
            <person name="Bouchez O."/>
            <person name="Berard A."/>
            <person name="Debelle F."/>
            <person name="Munos S."/>
            <person name="Bendahmane A."/>
            <person name="Berges H."/>
            <person name="Niebel A."/>
            <person name="Buitink J."/>
            <person name="Frugier F."/>
            <person name="Benhamed M."/>
            <person name="Crespi M."/>
            <person name="Gouzy J."/>
            <person name="Gamas P."/>
        </authorList>
    </citation>
    <scope>NUCLEOTIDE SEQUENCE [LARGE SCALE GENOMIC DNA]</scope>
    <source>
        <strain evidence="2">cv. Jemalong A17</strain>
    </source>
</reference>
<dbReference type="Proteomes" id="UP000265566">
    <property type="component" value="Chromosome 1"/>
</dbReference>
<dbReference type="EMBL" id="PSQE01000001">
    <property type="protein sequence ID" value="RHN81221.1"/>
    <property type="molecule type" value="Genomic_DNA"/>
</dbReference>
<protein>
    <submittedName>
        <fullName evidence="1">Uncharacterized protein</fullName>
    </submittedName>
</protein>
<evidence type="ECO:0000313" key="1">
    <source>
        <dbReference type="EMBL" id="RHN81221.1"/>
    </source>
</evidence>
<dbReference type="Gramene" id="rna5234">
    <property type="protein sequence ID" value="RHN81221.1"/>
    <property type="gene ID" value="gene5234"/>
</dbReference>
<proteinExistence type="predicted"/>
<name>A0A396JWP2_MEDTR</name>
<dbReference type="AlphaFoldDB" id="A0A396JWP2"/>
<organism evidence="1 2">
    <name type="scientific">Medicago truncatula</name>
    <name type="common">Barrel medic</name>
    <name type="synonym">Medicago tribuloides</name>
    <dbReference type="NCBI Taxonomy" id="3880"/>
    <lineage>
        <taxon>Eukaryota</taxon>
        <taxon>Viridiplantae</taxon>
        <taxon>Streptophyta</taxon>
        <taxon>Embryophyta</taxon>
        <taxon>Tracheophyta</taxon>
        <taxon>Spermatophyta</taxon>
        <taxon>Magnoliopsida</taxon>
        <taxon>eudicotyledons</taxon>
        <taxon>Gunneridae</taxon>
        <taxon>Pentapetalae</taxon>
        <taxon>rosids</taxon>
        <taxon>fabids</taxon>
        <taxon>Fabales</taxon>
        <taxon>Fabaceae</taxon>
        <taxon>Papilionoideae</taxon>
        <taxon>50 kb inversion clade</taxon>
        <taxon>NPAAA clade</taxon>
        <taxon>Hologalegina</taxon>
        <taxon>IRL clade</taxon>
        <taxon>Trifolieae</taxon>
        <taxon>Medicago</taxon>
    </lineage>
</organism>
<sequence length="58" mass="6766">MCLKISSSNCEISRDQYMVCVHFLKHKFAVFESFKMWKAIVENETGLKNKKHRTDNGG</sequence>
<evidence type="ECO:0000313" key="2">
    <source>
        <dbReference type="Proteomes" id="UP000265566"/>
    </source>
</evidence>
<accession>A0A396JWP2</accession>
<gene>
    <name evidence="1" type="ORF">MtrunA17_Chr1g0196701</name>
</gene>
<comment type="caution">
    <text evidence="1">The sequence shown here is derived from an EMBL/GenBank/DDBJ whole genome shotgun (WGS) entry which is preliminary data.</text>
</comment>